<feature type="chain" id="PRO_5004535712" description="DUF1254 domain-containing protein" evidence="1">
    <location>
        <begin position="23"/>
        <end position="449"/>
    </location>
</feature>
<evidence type="ECO:0000256" key="1">
    <source>
        <dbReference type="SAM" id="SignalP"/>
    </source>
</evidence>
<dbReference type="HOGENOM" id="CLU_027269_1_1_6"/>
<organism evidence="4 5">
    <name type="scientific">Metapseudomonas resinovorans NBRC 106553</name>
    <dbReference type="NCBI Taxonomy" id="1245471"/>
    <lineage>
        <taxon>Bacteria</taxon>
        <taxon>Pseudomonadati</taxon>
        <taxon>Pseudomonadota</taxon>
        <taxon>Gammaproteobacteria</taxon>
        <taxon>Pseudomonadales</taxon>
        <taxon>Pseudomonadaceae</taxon>
        <taxon>Metapseudomonas</taxon>
    </lineage>
</organism>
<evidence type="ECO:0000259" key="2">
    <source>
        <dbReference type="Pfam" id="PF06742"/>
    </source>
</evidence>
<keyword evidence="5" id="KW-1185">Reference proteome</keyword>
<dbReference type="KEGG" id="pre:PCA10_12310"/>
<dbReference type="InterPro" id="IPR010679">
    <property type="entry name" value="DUF1254"/>
</dbReference>
<accession>S6AN29</accession>
<keyword evidence="1" id="KW-0732">Signal</keyword>
<dbReference type="PANTHER" id="PTHR36509">
    <property type="entry name" value="BLL3101 PROTEIN"/>
    <property type="match status" value="1"/>
</dbReference>
<dbReference type="AlphaFoldDB" id="S6AN29"/>
<dbReference type="Gene3D" id="2.60.40.1610">
    <property type="entry name" value="Domain of unknown function DUF1254"/>
    <property type="match status" value="1"/>
</dbReference>
<feature type="domain" description="DUF1254" evidence="3">
    <location>
        <begin position="62"/>
        <end position="190"/>
    </location>
</feature>
<dbReference type="Proteomes" id="UP000015503">
    <property type="component" value="Chromosome"/>
</dbReference>
<dbReference type="InterPro" id="IPR037049">
    <property type="entry name" value="DUF1214_C_sf"/>
</dbReference>
<dbReference type="PATRIC" id="fig|1245471.3.peg.1245"/>
<protein>
    <recommendedName>
        <fullName evidence="6">DUF1254 domain-containing protein</fullName>
    </recommendedName>
</protein>
<evidence type="ECO:0000313" key="4">
    <source>
        <dbReference type="EMBL" id="BAN46963.1"/>
    </source>
</evidence>
<evidence type="ECO:0000313" key="5">
    <source>
        <dbReference type="Proteomes" id="UP000015503"/>
    </source>
</evidence>
<dbReference type="InterPro" id="IPR037050">
    <property type="entry name" value="DUF1254_sf"/>
</dbReference>
<gene>
    <name evidence="4" type="ORF">PCA10_12310</name>
</gene>
<dbReference type="Pfam" id="PF06742">
    <property type="entry name" value="DUF1214"/>
    <property type="match status" value="1"/>
</dbReference>
<evidence type="ECO:0000259" key="3">
    <source>
        <dbReference type="Pfam" id="PF06863"/>
    </source>
</evidence>
<dbReference type="SUPFAM" id="SSF160935">
    <property type="entry name" value="VPA0735-like"/>
    <property type="match status" value="1"/>
</dbReference>
<feature type="domain" description="DUF1214" evidence="2">
    <location>
        <begin position="322"/>
        <end position="432"/>
    </location>
</feature>
<name>S6AN29_METRE</name>
<dbReference type="eggNOG" id="COG5361">
    <property type="taxonomic scope" value="Bacteria"/>
</dbReference>
<evidence type="ECO:0008006" key="6">
    <source>
        <dbReference type="Google" id="ProtNLM"/>
    </source>
</evidence>
<feature type="signal peptide" evidence="1">
    <location>
        <begin position="1"/>
        <end position="22"/>
    </location>
</feature>
<dbReference type="EMBL" id="AP013068">
    <property type="protein sequence ID" value="BAN46963.1"/>
    <property type="molecule type" value="Genomic_DNA"/>
</dbReference>
<dbReference type="STRING" id="1245471.PCA10_12310"/>
<dbReference type="OrthoDB" id="9777345at2"/>
<reference evidence="4 5" key="1">
    <citation type="journal article" date="2013" name="Genome Announc.">
        <title>Complete Genome Sequence of the Carbazole Degrader Pseudomonas resinovorans Strain CA10 (NBRC 106553).</title>
        <authorList>
            <person name="Shintani M."/>
            <person name="Hosoyama A."/>
            <person name="Ohji S."/>
            <person name="Tsuchikane K."/>
            <person name="Takarada H."/>
            <person name="Yamazoe A."/>
            <person name="Fujita N."/>
            <person name="Nojiri H."/>
        </authorList>
    </citation>
    <scope>NUCLEOTIDE SEQUENCE [LARGE SCALE GENOMIC DNA]</scope>
    <source>
        <strain evidence="4 5">NBRC 106553</strain>
    </source>
</reference>
<dbReference type="Gene3D" id="2.60.120.600">
    <property type="entry name" value="Domain of unknown function DUF1214, C-terminal domain"/>
    <property type="match status" value="1"/>
</dbReference>
<dbReference type="InterPro" id="IPR010621">
    <property type="entry name" value="DUF1214"/>
</dbReference>
<dbReference type="PANTHER" id="PTHR36509:SF2">
    <property type="entry name" value="BLL3101 PROTEIN"/>
    <property type="match status" value="1"/>
</dbReference>
<sequence>MPSLRRTALALSLCLLGVTAQAADTEQDLIREAFHYSYPLYKLSDYRWTALNDPGARTATEVNRFAHSRAITTSADRWANSPIVDALYSTAWIDLANGPVTLHTPDTGKRYYVLTLIDFYSNTFFYAGTRATGTAAQALWLVGPDWRGDAPAGTRLVRAPTNDLYLNLRVLVDGQADLAAAHGVQDGFRIVLAQAAAPAPTRPQPLRDDAERYLQVVNQMLALDPPPADQAPLLERFARVGICGSACSWEALPEAQKQAWRGALPKLQAGFMQAYLKMGAANGWIDYSPPGNLLGTDRQRDFTQRAYALAIGMGMLGLRREEANYWITLRDEHGQPLRGDGRYRLHLPAGGVPSEAFWSVSLYTAAQDGQFLYPNPLNRHHLGSRTGLVPNADGSLDLFIQPEQPAERPGNWLPTPADGQPFQLFVRAYIPARDVLAGTFRMPPVRRVD</sequence>
<proteinExistence type="predicted"/>
<dbReference type="Pfam" id="PF06863">
    <property type="entry name" value="DUF1254"/>
    <property type="match status" value="1"/>
</dbReference>
<dbReference type="RefSeq" id="WP_016491165.1">
    <property type="nucleotide sequence ID" value="NC_021499.1"/>
</dbReference>